<dbReference type="EMBL" id="JBHTHZ010000003">
    <property type="protein sequence ID" value="MFD0793494.1"/>
    <property type="molecule type" value="Genomic_DNA"/>
</dbReference>
<keyword evidence="3" id="KW-1185">Reference proteome</keyword>
<comment type="caution">
    <text evidence="2">The sequence shown here is derived from an EMBL/GenBank/DDBJ whole genome shotgun (WGS) entry which is preliminary data.</text>
</comment>
<evidence type="ECO:0000313" key="3">
    <source>
        <dbReference type="Proteomes" id="UP001597010"/>
    </source>
</evidence>
<evidence type="ECO:0000256" key="1">
    <source>
        <dbReference type="SAM" id="MobiDB-lite"/>
    </source>
</evidence>
<evidence type="ECO:0000313" key="2">
    <source>
        <dbReference type="EMBL" id="MFD0793494.1"/>
    </source>
</evidence>
<reference evidence="3" key="1">
    <citation type="journal article" date="2019" name="Int. J. Syst. Evol. Microbiol.">
        <title>The Global Catalogue of Microorganisms (GCM) 10K type strain sequencing project: providing services to taxonomists for standard genome sequencing and annotation.</title>
        <authorList>
            <consortium name="The Broad Institute Genomics Platform"/>
            <consortium name="The Broad Institute Genome Sequencing Center for Infectious Disease"/>
            <person name="Wu L."/>
            <person name="Ma J."/>
        </authorList>
    </citation>
    <scope>NUCLEOTIDE SEQUENCE [LARGE SCALE GENOMIC DNA]</scope>
    <source>
        <strain evidence="3">CCUG 61484</strain>
    </source>
</reference>
<accession>A0ABW3ARL2</accession>
<feature type="region of interest" description="Disordered" evidence="1">
    <location>
        <begin position="89"/>
        <end position="117"/>
    </location>
</feature>
<protein>
    <submittedName>
        <fullName evidence="2">Uncharacterized protein</fullName>
    </submittedName>
</protein>
<gene>
    <name evidence="2" type="ORF">ACFQZX_07680</name>
</gene>
<name>A0ABW3ARL2_9SPHI</name>
<proteinExistence type="predicted"/>
<feature type="compositionally biased region" description="Acidic residues" evidence="1">
    <location>
        <begin position="98"/>
        <end position="109"/>
    </location>
</feature>
<dbReference type="RefSeq" id="WP_377113333.1">
    <property type="nucleotide sequence ID" value="NZ_JBHTHZ010000003.1"/>
</dbReference>
<sequence length="128" mass="13852">MNTNDPAGTIPVKDAETMIANWQSFLNSNNPDFIAQSFLTPIISFQNLLKYNPDAESVRIYIGLENAADPLSAKLMFIPVVNGKEVRTLTAQTGTDTSSEEIDEADGDANPDQSNVYDLTNACPPACP</sequence>
<dbReference type="Proteomes" id="UP001597010">
    <property type="component" value="Unassembled WGS sequence"/>
</dbReference>
<organism evidence="2 3">
    <name type="scientific">Mucilaginibacter litoreus</name>
    <dbReference type="NCBI Taxonomy" id="1048221"/>
    <lineage>
        <taxon>Bacteria</taxon>
        <taxon>Pseudomonadati</taxon>
        <taxon>Bacteroidota</taxon>
        <taxon>Sphingobacteriia</taxon>
        <taxon>Sphingobacteriales</taxon>
        <taxon>Sphingobacteriaceae</taxon>
        <taxon>Mucilaginibacter</taxon>
    </lineage>
</organism>